<dbReference type="InterPro" id="IPR029043">
    <property type="entry name" value="GcvT/YgfZ_C"/>
</dbReference>
<evidence type="ECO:0000256" key="1">
    <source>
        <dbReference type="ARBA" id="ARBA00008609"/>
    </source>
</evidence>
<dbReference type="Gene3D" id="2.40.30.110">
    <property type="entry name" value="Aminomethyltransferase beta-barrel domains"/>
    <property type="match status" value="1"/>
</dbReference>
<keyword evidence="3" id="KW-1133">Transmembrane helix</keyword>
<reference evidence="8 9" key="1">
    <citation type="submission" date="2022-07" db="EMBL/GenBank/DDBJ databases">
        <authorList>
            <person name="Li W.-J."/>
            <person name="Deng Q.-Q."/>
        </authorList>
    </citation>
    <scope>NUCLEOTIDE SEQUENCE [LARGE SCALE GENOMIC DNA]</scope>
    <source>
        <strain evidence="8 9">SYSU M60028</strain>
    </source>
</reference>
<dbReference type="Gene3D" id="3.30.70.1400">
    <property type="entry name" value="Aminomethyltransferase beta-barrel domains"/>
    <property type="match status" value="1"/>
</dbReference>
<comment type="similarity">
    <text evidence="1">Belongs to the GcvT family.</text>
</comment>
<dbReference type="Gene3D" id="3.50.50.60">
    <property type="entry name" value="FAD/NAD(P)-binding domain"/>
    <property type="match status" value="1"/>
</dbReference>
<evidence type="ECO:0000259" key="6">
    <source>
        <dbReference type="Pfam" id="PF08669"/>
    </source>
</evidence>
<feature type="domain" description="Aminomethyltransferase C-terminal" evidence="6">
    <location>
        <begin position="718"/>
        <end position="797"/>
    </location>
</feature>
<comment type="caution">
    <text evidence="8">The sequence shown here is derived from an EMBL/GenBank/DDBJ whole genome shotgun (WGS) entry which is preliminary data.</text>
</comment>
<keyword evidence="3" id="KW-0812">Transmembrane</keyword>
<dbReference type="Proteomes" id="UP001205890">
    <property type="component" value="Unassembled WGS sequence"/>
</dbReference>
<dbReference type="SUPFAM" id="SSF103025">
    <property type="entry name" value="Folate-binding domain"/>
    <property type="match status" value="1"/>
</dbReference>
<feature type="transmembrane region" description="Helical" evidence="3">
    <location>
        <begin position="7"/>
        <end position="24"/>
    </location>
</feature>
<dbReference type="InterPro" id="IPR006076">
    <property type="entry name" value="FAD-dep_OxRdtase"/>
</dbReference>
<feature type="domain" description="FAD dependent oxidoreductase central" evidence="7">
    <location>
        <begin position="370"/>
        <end position="420"/>
    </location>
</feature>
<dbReference type="Pfam" id="PF01266">
    <property type="entry name" value="DAO"/>
    <property type="match status" value="1"/>
</dbReference>
<proteinExistence type="inferred from homology"/>
<evidence type="ECO:0000259" key="4">
    <source>
        <dbReference type="Pfam" id="PF01266"/>
    </source>
</evidence>
<evidence type="ECO:0000259" key="7">
    <source>
        <dbReference type="Pfam" id="PF16350"/>
    </source>
</evidence>
<evidence type="ECO:0000256" key="2">
    <source>
        <dbReference type="ARBA" id="ARBA00023002"/>
    </source>
</evidence>
<dbReference type="PANTHER" id="PTHR43757:SF2">
    <property type="entry name" value="AMINOMETHYLTRANSFERASE, MITOCHONDRIAL"/>
    <property type="match status" value="1"/>
</dbReference>
<feature type="domain" description="GCVT N-terminal" evidence="5">
    <location>
        <begin position="423"/>
        <end position="698"/>
    </location>
</feature>
<keyword evidence="2" id="KW-0560">Oxidoreductase</keyword>
<sequence>MKTQARVVVIGGGVVGVSVLYHLAKIGWTDVVLVEKYELTSGSTWHAAGGVTTLNSDANVSRLQKYTFDLYRELERATGQSCGIHHNGGIYLAATDGQMDFLRLIHSRARYLRMDTELIPVSEAKRRNVLIDERHFKGALWREDGGHVDPWLVTQAYVAAARAMGAEVYRYTRVTGLNPQRDGSWEVVTDKGVIRAEHVVNAGGLWAREVGRLVGLELPVLAMEHHYILTEAVPELAGQEREIINTTDFAGEIYLRQEGQGVLLGTYEQNCRVWSPRATPDDFHSQLLPDDLDRIAPELENGFRHFPAIGRVGVRKVINGPFTFSPDGNPLVGPVRGLPGYWNACAVMAGFSQGGGIGLVLSRWIAENDPGQDVLAMDCARYGLFATPRYTSIKVQENYRRRFRLLYPNEEMPAARPFRRTPVYDRLKAKGAAFGANFALEGPLWFAPPGAEPVETPTYRRSEAFPHIRAECHAVRTGVGITEISNYAKYEVLGKGARAWLDRVFASRIPRPGRMGIAPMLSPRGRVMGDLSIACVAEDRFLIVGSGFAEAFHMRWFSRAAPPDDVIVRSACSTLTGFALSGPKARDVLEQVADFDVSREGFRFFAVKEGAVGLSPALVQRCGFTGELGYEIWVTPDYQLQLYEDLLAAGEPLGLAHYGGRAVSSLRLEKNYGSFNRDFRPDYTPAETGLDAFVDCDKPADFTGKAAVAAERERGPAKRFVVFAVDAPHGDVVGYEVVLKDGEAVGHVTSGAFGHWVGQSLAAGYVPAELARDGEVFAIDILGEECRAVVTSRPLHDPDGERLRA</sequence>
<dbReference type="Gene3D" id="3.30.1360.120">
    <property type="entry name" value="Probable tRNA modification gtpase trme, domain 1"/>
    <property type="match status" value="1"/>
</dbReference>
<feature type="domain" description="FAD dependent oxidoreductase" evidence="4">
    <location>
        <begin position="6"/>
        <end position="363"/>
    </location>
</feature>
<protein>
    <submittedName>
        <fullName evidence="8">FAD-dependent oxidoreductase</fullName>
    </submittedName>
</protein>
<evidence type="ECO:0000259" key="5">
    <source>
        <dbReference type="Pfam" id="PF01571"/>
    </source>
</evidence>
<dbReference type="Pfam" id="PF01571">
    <property type="entry name" value="GCV_T"/>
    <property type="match status" value="1"/>
</dbReference>
<dbReference type="Pfam" id="PF16350">
    <property type="entry name" value="FAO_M"/>
    <property type="match status" value="1"/>
</dbReference>
<dbReference type="SUPFAM" id="SSF101790">
    <property type="entry name" value="Aminomethyltransferase beta-barrel domain"/>
    <property type="match status" value="1"/>
</dbReference>
<accession>A0ABT1LA88</accession>
<dbReference type="Pfam" id="PF08669">
    <property type="entry name" value="GCV_T_C"/>
    <property type="match status" value="1"/>
</dbReference>
<dbReference type="InterPro" id="IPR027266">
    <property type="entry name" value="TrmE/GcvT-like"/>
</dbReference>
<dbReference type="InterPro" id="IPR036188">
    <property type="entry name" value="FAD/NAD-bd_sf"/>
</dbReference>
<gene>
    <name evidence="8" type="ORF">NK718_05085</name>
</gene>
<dbReference type="PANTHER" id="PTHR43757">
    <property type="entry name" value="AMINOMETHYLTRANSFERASE"/>
    <property type="match status" value="1"/>
</dbReference>
<dbReference type="InterPro" id="IPR006222">
    <property type="entry name" value="GCVT_N"/>
</dbReference>
<evidence type="ECO:0000313" key="8">
    <source>
        <dbReference type="EMBL" id="MCP8937881.1"/>
    </source>
</evidence>
<dbReference type="SUPFAM" id="SSF54373">
    <property type="entry name" value="FAD-linked reductases, C-terminal domain"/>
    <property type="match status" value="1"/>
</dbReference>
<dbReference type="InterPro" id="IPR013977">
    <property type="entry name" value="GcvT_C"/>
</dbReference>
<dbReference type="EMBL" id="JANCLU010000003">
    <property type="protein sequence ID" value="MCP8937881.1"/>
    <property type="molecule type" value="Genomic_DNA"/>
</dbReference>
<dbReference type="InterPro" id="IPR032503">
    <property type="entry name" value="FAO_M"/>
</dbReference>
<dbReference type="InterPro" id="IPR028896">
    <property type="entry name" value="GcvT/YgfZ/DmdA"/>
</dbReference>
<dbReference type="RefSeq" id="WP_254739273.1">
    <property type="nucleotide sequence ID" value="NZ_JANCLU010000003.1"/>
</dbReference>
<keyword evidence="3" id="KW-0472">Membrane</keyword>
<evidence type="ECO:0000256" key="3">
    <source>
        <dbReference type="SAM" id="Phobius"/>
    </source>
</evidence>
<name>A0ABT1LA88_9HYPH</name>
<evidence type="ECO:0000313" key="9">
    <source>
        <dbReference type="Proteomes" id="UP001205890"/>
    </source>
</evidence>
<dbReference type="Gene3D" id="3.30.9.10">
    <property type="entry name" value="D-Amino Acid Oxidase, subunit A, domain 2"/>
    <property type="match status" value="1"/>
</dbReference>
<dbReference type="SUPFAM" id="SSF51905">
    <property type="entry name" value="FAD/NAD(P)-binding domain"/>
    <property type="match status" value="1"/>
</dbReference>
<organism evidence="8 9">
    <name type="scientific">Alsobacter ponti</name>
    <dbReference type="NCBI Taxonomy" id="2962936"/>
    <lineage>
        <taxon>Bacteria</taxon>
        <taxon>Pseudomonadati</taxon>
        <taxon>Pseudomonadota</taxon>
        <taxon>Alphaproteobacteria</taxon>
        <taxon>Hyphomicrobiales</taxon>
        <taxon>Alsobacteraceae</taxon>
        <taxon>Alsobacter</taxon>
    </lineage>
</organism>
<keyword evidence="9" id="KW-1185">Reference proteome</keyword>